<gene>
    <name evidence="7" type="ORF">CDO51_02625</name>
</gene>
<keyword evidence="6" id="KW-0961">Cell wall biogenesis/degradation</keyword>
<dbReference type="AlphaFoldDB" id="A0A226C0H6"/>
<evidence type="ECO:0000256" key="4">
    <source>
        <dbReference type="ARBA" id="ARBA00022984"/>
    </source>
</evidence>
<dbReference type="PANTHER" id="PTHR36174">
    <property type="entry name" value="LIPID II:GLYCINE GLYCYLTRANSFERASE"/>
    <property type="match status" value="1"/>
</dbReference>
<sequence>MPILDKSNEKELARYNEFIRSSKYTHATQDINWSQVKTGWDNEQVYVERDGEIVAAMSLVIKSVIFNYSMLYAPRGPVCDITDVDLVNELVCEADKVAKKHNAFMLRFDPEVIYDENIESRYLNSGYKVRNRDKDKDDLIQPRYNMILNIQDHDEESLMSKFKSKTRYNIRLARRKGVTVTYSDSDETLDIFYKLYEDMSKRKGIGYRPYRYFKDMRDAYKGSLRIYVAEHEGDYLAAGISINYGGKVWYVYGGSTSYKRNLMASHLLQWEMIKWGLETNAHEYDFGGVFVLDNKDGLYRFKNGFCHEDGVTEFIGEFDRVYKPSIYYAFTNIVPKVQELKRKLKRSA</sequence>
<accession>A0A226C0H6</accession>
<dbReference type="OrthoDB" id="9785911at2"/>
<name>A0A226C0H6_9FIRM</name>
<dbReference type="InterPro" id="IPR050644">
    <property type="entry name" value="PG_Glycine_Bridge_Synth"/>
</dbReference>
<keyword evidence="2 7" id="KW-0808">Transferase</keyword>
<evidence type="ECO:0000313" key="8">
    <source>
        <dbReference type="Proteomes" id="UP000214588"/>
    </source>
</evidence>
<dbReference type="InterPro" id="IPR003447">
    <property type="entry name" value="FEMABX"/>
</dbReference>
<dbReference type="Proteomes" id="UP000214588">
    <property type="component" value="Unassembled WGS sequence"/>
</dbReference>
<dbReference type="EMBL" id="NIQC01000003">
    <property type="protein sequence ID" value="OWZ84675.1"/>
    <property type="molecule type" value="Genomic_DNA"/>
</dbReference>
<proteinExistence type="inferred from homology"/>
<organism evidence="7 8">
    <name type="scientific">Natranaerobius trueperi</name>
    <dbReference type="NCBI Taxonomy" id="759412"/>
    <lineage>
        <taxon>Bacteria</taxon>
        <taxon>Bacillati</taxon>
        <taxon>Bacillota</taxon>
        <taxon>Clostridia</taxon>
        <taxon>Natranaerobiales</taxon>
        <taxon>Natranaerobiaceae</taxon>
        <taxon>Natranaerobius</taxon>
    </lineage>
</organism>
<dbReference type="Pfam" id="PF02388">
    <property type="entry name" value="FemAB"/>
    <property type="match status" value="2"/>
</dbReference>
<keyword evidence="4" id="KW-0573">Peptidoglycan synthesis</keyword>
<comment type="similarity">
    <text evidence="1">Belongs to the FemABX family.</text>
</comment>
<evidence type="ECO:0000313" key="7">
    <source>
        <dbReference type="EMBL" id="OWZ84675.1"/>
    </source>
</evidence>
<evidence type="ECO:0000256" key="3">
    <source>
        <dbReference type="ARBA" id="ARBA00022960"/>
    </source>
</evidence>
<reference evidence="7 8" key="1">
    <citation type="submission" date="2017-06" db="EMBL/GenBank/DDBJ databases">
        <title>Draft Genome Sequence of Natranaerobius trueperi halophilic, alkalithermophilic bacteria from soda lakes.</title>
        <authorList>
            <person name="Zhao B."/>
        </authorList>
    </citation>
    <scope>NUCLEOTIDE SEQUENCE [LARGE SCALE GENOMIC DNA]</scope>
    <source>
        <strain evidence="7 8">DSM 18760</strain>
    </source>
</reference>
<keyword evidence="8" id="KW-1185">Reference proteome</keyword>
<evidence type="ECO:0000256" key="5">
    <source>
        <dbReference type="ARBA" id="ARBA00023315"/>
    </source>
</evidence>
<dbReference type="RefSeq" id="WP_089022745.1">
    <property type="nucleotide sequence ID" value="NZ_NIQC01000003.1"/>
</dbReference>
<evidence type="ECO:0000256" key="2">
    <source>
        <dbReference type="ARBA" id="ARBA00022679"/>
    </source>
</evidence>
<dbReference type="InterPro" id="IPR016181">
    <property type="entry name" value="Acyl_CoA_acyltransferase"/>
</dbReference>
<protein>
    <submittedName>
        <fullName evidence="7">Aminoacyltransferase</fullName>
    </submittedName>
</protein>
<comment type="caution">
    <text evidence="7">The sequence shown here is derived from an EMBL/GenBank/DDBJ whole genome shotgun (WGS) entry which is preliminary data.</text>
</comment>
<dbReference type="PANTHER" id="PTHR36174:SF1">
    <property type="entry name" value="LIPID II:GLYCINE GLYCYLTRANSFERASE"/>
    <property type="match status" value="1"/>
</dbReference>
<dbReference type="GO" id="GO:0071555">
    <property type="term" value="P:cell wall organization"/>
    <property type="evidence" value="ECO:0007669"/>
    <property type="project" value="UniProtKB-KW"/>
</dbReference>
<keyword evidence="5 7" id="KW-0012">Acyltransferase</keyword>
<keyword evidence="3" id="KW-0133">Cell shape</keyword>
<dbReference type="SUPFAM" id="SSF55729">
    <property type="entry name" value="Acyl-CoA N-acyltransferases (Nat)"/>
    <property type="match status" value="2"/>
</dbReference>
<dbReference type="GO" id="GO:0009252">
    <property type="term" value="P:peptidoglycan biosynthetic process"/>
    <property type="evidence" value="ECO:0007669"/>
    <property type="project" value="UniProtKB-KW"/>
</dbReference>
<dbReference type="Gene3D" id="3.40.630.30">
    <property type="match status" value="2"/>
</dbReference>
<dbReference type="GO" id="GO:0008360">
    <property type="term" value="P:regulation of cell shape"/>
    <property type="evidence" value="ECO:0007669"/>
    <property type="project" value="UniProtKB-KW"/>
</dbReference>
<evidence type="ECO:0000256" key="6">
    <source>
        <dbReference type="ARBA" id="ARBA00023316"/>
    </source>
</evidence>
<dbReference type="PROSITE" id="PS51191">
    <property type="entry name" value="FEMABX"/>
    <property type="match status" value="1"/>
</dbReference>
<dbReference type="GO" id="GO:0016755">
    <property type="term" value="F:aminoacyltransferase activity"/>
    <property type="evidence" value="ECO:0007669"/>
    <property type="project" value="InterPro"/>
</dbReference>
<evidence type="ECO:0000256" key="1">
    <source>
        <dbReference type="ARBA" id="ARBA00009943"/>
    </source>
</evidence>